<dbReference type="EMBL" id="BTSY01000001">
    <property type="protein sequence ID" value="GMT11952.1"/>
    <property type="molecule type" value="Genomic_DNA"/>
</dbReference>
<protein>
    <submittedName>
        <fullName evidence="1">Uncharacterized protein</fullName>
    </submittedName>
</protein>
<organism evidence="1 2">
    <name type="scientific">Pristionchus fissidentatus</name>
    <dbReference type="NCBI Taxonomy" id="1538716"/>
    <lineage>
        <taxon>Eukaryota</taxon>
        <taxon>Metazoa</taxon>
        <taxon>Ecdysozoa</taxon>
        <taxon>Nematoda</taxon>
        <taxon>Chromadorea</taxon>
        <taxon>Rhabditida</taxon>
        <taxon>Rhabditina</taxon>
        <taxon>Diplogasteromorpha</taxon>
        <taxon>Diplogasteroidea</taxon>
        <taxon>Neodiplogasteridae</taxon>
        <taxon>Pristionchus</taxon>
    </lineage>
</organism>
<feature type="non-terminal residue" evidence="1">
    <location>
        <position position="1"/>
    </location>
</feature>
<evidence type="ECO:0000313" key="2">
    <source>
        <dbReference type="Proteomes" id="UP001432322"/>
    </source>
</evidence>
<reference evidence="1" key="1">
    <citation type="submission" date="2023-10" db="EMBL/GenBank/DDBJ databases">
        <title>Genome assembly of Pristionchus species.</title>
        <authorList>
            <person name="Yoshida K."/>
            <person name="Sommer R.J."/>
        </authorList>
    </citation>
    <scope>NUCLEOTIDE SEQUENCE</scope>
    <source>
        <strain evidence="1">RS5133</strain>
    </source>
</reference>
<evidence type="ECO:0000313" key="1">
    <source>
        <dbReference type="EMBL" id="GMT11952.1"/>
    </source>
</evidence>
<proteinExistence type="predicted"/>
<sequence>SLASKSRKTSRMNFHECRLKFVEIFQPGFNQDFAQMESCMKAIFELYRFGPNEHWITADNVTAAERETIVSRFASIDLSNRTLFRHVKSMSESECIRQILSGLVIFRIEIFPEIYQILGFKLNDENEMTFKIGTWELIATKHIEN</sequence>
<dbReference type="AlphaFoldDB" id="A0AAV5V0S1"/>
<accession>A0AAV5V0S1</accession>
<dbReference type="Proteomes" id="UP001432322">
    <property type="component" value="Unassembled WGS sequence"/>
</dbReference>
<gene>
    <name evidence="1" type="ORF">PFISCL1PPCAC_3249</name>
</gene>
<keyword evidence="2" id="KW-1185">Reference proteome</keyword>
<comment type="caution">
    <text evidence="1">The sequence shown here is derived from an EMBL/GenBank/DDBJ whole genome shotgun (WGS) entry which is preliminary data.</text>
</comment>
<name>A0AAV5V0S1_9BILA</name>